<name>A0A1C6VVA0_9ACTN</name>
<organism evidence="3 4">
    <name type="scientific">Micromonospora peucetia</name>
    <dbReference type="NCBI Taxonomy" id="47871"/>
    <lineage>
        <taxon>Bacteria</taxon>
        <taxon>Bacillati</taxon>
        <taxon>Actinomycetota</taxon>
        <taxon>Actinomycetes</taxon>
        <taxon>Micromonosporales</taxon>
        <taxon>Micromonosporaceae</taxon>
        <taxon>Micromonospora</taxon>
    </lineage>
</organism>
<feature type="region of interest" description="Disordered" evidence="1">
    <location>
        <begin position="1"/>
        <end position="31"/>
    </location>
</feature>
<evidence type="ECO:0000256" key="1">
    <source>
        <dbReference type="SAM" id="MobiDB-lite"/>
    </source>
</evidence>
<proteinExistence type="predicted"/>
<protein>
    <submittedName>
        <fullName evidence="3">Predicted membrane protein (DUF2306)</fullName>
    </submittedName>
</protein>
<feature type="transmembrane region" description="Helical" evidence="2">
    <location>
        <begin position="146"/>
        <end position="167"/>
    </location>
</feature>
<sequence length="255" mass="28333">MTHSVERSHVELTEPPATAVAQQTPTTAPDRPGSWWRQRYFWLVLLLGLVVFNLIYALPRYLSLDPSQSRSGLDPSVPAQFGLLVAHVVTGNVAMVTVLLQLWSWLRRKHPRVHRASGRVYILAGALPAAGLGLFALIPLRPNHAGSVGLGVMGVLWIVTTLVGWQMARRHRYAEHRRWMVYSFALALGTSWGRIIVVVLTVFPGLPVNFGVLVEVNNWLGWMVNLLIAHLWIESRASRSSKAGGEVVTYASPVR</sequence>
<feature type="compositionally biased region" description="Basic and acidic residues" evidence="1">
    <location>
        <begin position="1"/>
        <end position="12"/>
    </location>
</feature>
<keyword evidence="2" id="KW-0472">Membrane</keyword>
<dbReference type="EMBL" id="FMIC01000002">
    <property type="protein sequence ID" value="SCL70152.1"/>
    <property type="molecule type" value="Genomic_DNA"/>
</dbReference>
<keyword evidence="2" id="KW-1133">Transmembrane helix</keyword>
<dbReference type="STRING" id="47871.GA0070608_4247"/>
<evidence type="ECO:0000313" key="4">
    <source>
        <dbReference type="Proteomes" id="UP000199343"/>
    </source>
</evidence>
<dbReference type="InterPro" id="IPR018750">
    <property type="entry name" value="DUF2306_membrane"/>
</dbReference>
<dbReference type="InterPro" id="IPR036259">
    <property type="entry name" value="MFS_trans_sf"/>
</dbReference>
<reference evidence="3 4" key="1">
    <citation type="submission" date="2016-06" db="EMBL/GenBank/DDBJ databases">
        <authorList>
            <person name="Kjaerup R.B."/>
            <person name="Dalgaard T.S."/>
            <person name="Juul-Madsen H.R."/>
        </authorList>
    </citation>
    <scope>NUCLEOTIDE SEQUENCE [LARGE SCALE GENOMIC DNA]</scope>
    <source>
        <strain evidence="3 4">DSM 43363</strain>
    </source>
</reference>
<feature type="transmembrane region" description="Helical" evidence="2">
    <location>
        <begin position="179"/>
        <end position="204"/>
    </location>
</feature>
<gene>
    <name evidence="3" type="ORF">GA0070608_4247</name>
</gene>
<dbReference type="Proteomes" id="UP000199343">
    <property type="component" value="Unassembled WGS sequence"/>
</dbReference>
<dbReference type="Pfam" id="PF10067">
    <property type="entry name" value="DUF2306"/>
    <property type="match status" value="1"/>
</dbReference>
<feature type="transmembrane region" description="Helical" evidence="2">
    <location>
        <begin position="120"/>
        <end position="140"/>
    </location>
</feature>
<keyword evidence="2" id="KW-0812">Transmembrane</keyword>
<dbReference type="SUPFAM" id="SSF103473">
    <property type="entry name" value="MFS general substrate transporter"/>
    <property type="match status" value="1"/>
</dbReference>
<accession>A0A1C6VVA0</accession>
<evidence type="ECO:0000256" key="2">
    <source>
        <dbReference type="SAM" id="Phobius"/>
    </source>
</evidence>
<feature type="compositionally biased region" description="Low complexity" evidence="1">
    <location>
        <begin position="15"/>
        <end position="29"/>
    </location>
</feature>
<dbReference type="AlphaFoldDB" id="A0A1C6VVA0"/>
<feature type="transmembrane region" description="Helical" evidence="2">
    <location>
        <begin position="40"/>
        <end position="59"/>
    </location>
</feature>
<dbReference type="RefSeq" id="WP_091630256.1">
    <property type="nucleotide sequence ID" value="NZ_FMIC01000002.1"/>
</dbReference>
<feature type="transmembrane region" description="Helical" evidence="2">
    <location>
        <begin position="216"/>
        <end position="233"/>
    </location>
</feature>
<feature type="transmembrane region" description="Helical" evidence="2">
    <location>
        <begin position="79"/>
        <end position="100"/>
    </location>
</feature>
<evidence type="ECO:0000313" key="3">
    <source>
        <dbReference type="EMBL" id="SCL70152.1"/>
    </source>
</evidence>
<dbReference type="OrthoDB" id="4698148at2"/>